<dbReference type="AlphaFoldDB" id="A0A0P7IK76"/>
<proteinExistence type="predicted"/>
<dbReference type="Proteomes" id="UP000050471">
    <property type="component" value="Unassembled WGS sequence"/>
</dbReference>
<dbReference type="Pfam" id="PF03372">
    <property type="entry name" value="Exo_endo_phos"/>
    <property type="match status" value="1"/>
</dbReference>
<name>A0A0P7IK76_9RHOB</name>
<keyword evidence="2" id="KW-0378">Hydrolase</keyword>
<accession>A0A0P7IK76</accession>
<organism evidence="2 3">
    <name type="scientific">Aliiroseovarius crassostreae</name>
    <dbReference type="NCBI Taxonomy" id="154981"/>
    <lineage>
        <taxon>Bacteria</taxon>
        <taxon>Pseudomonadati</taxon>
        <taxon>Pseudomonadota</taxon>
        <taxon>Alphaproteobacteria</taxon>
        <taxon>Rhodobacterales</taxon>
        <taxon>Paracoccaceae</taxon>
        <taxon>Aliiroseovarius</taxon>
    </lineage>
</organism>
<keyword evidence="3" id="KW-1185">Reference proteome</keyword>
<gene>
    <name evidence="2" type="ORF">AKJ29_17715</name>
</gene>
<comment type="caution">
    <text evidence="2">The sequence shown here is derived from an EMBL/GenBank/DDBJ whole genome shotgun (WGS) entry which is preliminary data.</text>
</comment>
<evidence type="ECO:0000313" key="3">
    <source>
        <dbReference type="Proteomes" id="UP000050471"/>
    </source>
</evidence>
<evidence type="ECO:0000259" key="1">
    <source>
        <dbReference type="Pfam" id="PF03372"/>
    </source>
</evidence>
<dbReference type="GO" id="GO:0004519">
    <property type="term" value="F:endonuclease activity"/>
    <property type="evidence" value="ECO:0007669"/>
    <property type="project" value="UniProtKB-KW"/>
</dbReference>
<dbReference type="EMBL" id="LKBA01000004">
    <property type="protein sequence ID" value="KPN64448.1"/>
    <property type="molecule type" value="Genomic_DNA"/>
</dbReference>
<keyword evidence="2" id="KW-0255">Endonuclease</keyword>
<dbReference type="InterPro" id="IPR036691">
    <property type="entry name" value="Endo/exonu/phosph_ase_sf"/>
</dbReference>
<protein>
    <submittedName>
        <fullName evidence="2">Endonuclease</fullName>
    </submittedName>
</protein>
<evidence type="ECO:0000313" key="2">
    <source>
        <dbReference type="EMBL" id="KPN64448.1"/>
    </source>
</evidence>
<sequence length="338" mass="38178">MRIATYNVEWFNTLFDDTGRPIADAELATRRGVTRRAQLKAAGVVFKLLEADLIMVVEAPDENRRRSTVKALESFARIFGLRARKALIGFANDTQQEIALLYDPDQFEAKHDPWGAAQGQYAPRFDGAFHLDLDVDANPDPVVFSKPPLEVALTLRKNGQKLRLIGVHVKSKAPHGARNAEEAIRISIENRRKQMAQCIWIRQRVDQLLEAGEQVIVLGDFNDGPGLDEYEKLFGRSGVEIVMGEGEGPCLYDPHAARFLARPSAARISSARFYIASQKRYLQALLDYIMISEDLRGFDTVWRIWHPFDDPLCYRAEALREALLTASDHFPVTLDIDL</sequence>
<keyword evidence="2" id="KW-0540">Nuclease</keyword>
<dbReference type="Gene3D" id="3.60.10.10">
    <property type="entry name" value="Endonuclease/exonuclease/phosphatase"/>
    <property type="match status" value="1"/>
</dbReference>
<feature type="domain" description="Endonuclease/exonuclease/phosphatase" evidence="1">
    <location>
        <begin position="187"/>
        <end position="329"/>
    </location>
</feature>
<dbReference type="RefSeq" id="WP_055188699.1">
    <property type="nucleotide sequence ID" value="NZ_FPBS01000001.1"/>
</dbReference>
<dbReference type="InterPro" id="IPR005135">
    <property type="entry name" value="Endo/exonuclease/phosphatase"/>
</dbReference>
<reference evidence="2 3" key="1">
    <citation type="submission" date="2015-09" db="EMBL/GenBank/DDBJ databases">
        <title>Draft genome sequence of Aliiroseovarius crassostreae CV919-312TSm, the causative agent of Roseovarius Oyster Disease (formerly Juvenile Oyster Disease).</title>
        <authorList>
            <person name="Kessner L."/>
            <person name="Spinard E."/>
            <person name="Nelson D."/>
        </authorList>
    </citation>
    <scope>NUCLEOTIDE SEQUENCE [LARGE SCALE GENOMIC DNA]</scope>
    <source>
        <strain evidence="2 3">CV919-312</strain>
    </source>
</reference>
<dbReference type="PANTHER" id="PTHR42834:SF1">
    <property type="entry name" value="ENDONUCLEASE_EXONUCLEASE_PHOSPHATASE FAMILY PROTEIN (AFU_ORTHOLOGUE AFUA_3G09210)"/>
    <property type="match status" value="1"/>
</dbReference>
<dbReference type="OrthoDB" id="6199360at2"/>
<dbReference type="SUPFAM" id="SSF56219">
    <property type="entry name" value="DNase I-like"/>
    <property type="match status" value="1"/>
</dbReference>
<dbReference type="PANTHER" id="PTHR42834">
    <property type="entry name" value="ENDONUCLEASE/EXONUCLEASE/PHOSPHATASE FAMILY PROTEIN (AFU_ORTHOLOGUE AFUA_3G09210)"/>
    <property type="match status" value="1"/>
</dbReference>
<dbReference type="STRING" id="154981.AKJ29_17715"/>